<feature type="compositionally biased region" description="Gly residues" evidence="1">
    <location>
        <begin position="312"/>
        <end position="325"/>
    </location>
</feature>
<reference evidence="2 3" key="1">
    <citation type="submission" date="2023-01" db="EMBL/GenBank/DDBJ databases">
        <title>Analysis of 21 Apiospora genomes using comparative genomics revels a genus with tremendous synthesis potential of carbohydrate active enzymes and secondary metabolites.</title>
        <authorList>
            <person name="Sorensen T."/>
        </authorList>
    </citation>
    <scope>NUCLEOTIDE SEQUENCE [LARGE SCALE GENOMIC DNA]</scope>
    <source>
        <strain evidence="2 3">CBS 114990</strain>
    </source>
</reference>
<name>A0ABR1VXC2_9PEZI</name>
<keyword evidence="3" id="KW-1185">Reference proteome</keyword>
<gene>
    <name evidence="2" type="ORF">PG997_010150</name>
</gene>
<feature type="region of interest" description="Disordered" evidence="1">
    <location>
        <begin position="312"/>
        <end position="345"/>
    </location>
</feature>
<accession>A0ABR1VXC2</accession>
<feature type="region of interest" description="Disordered" evidence="1">
    <location>
        <begin position="147"/>
        <end position="185"/>
    </location>
</feature>
<protein>
    <submittedName>
        <fullName evidence="2">Uncharacterized protein</fullName>
    </submittedName>
</protein>
<sequence length="381" mass="40224">MKRLRTRQRVGGGVGVVAVHIVLQRDLGREPVAVDELLHDALLRVPVLVDEDDLAPVPVAVVAAVPRGAPLLDRVGARVAVGRVRVVGHGQLDALGAQGQAGAVDAESVDHALLQDARSRVVDGRVQDLLEAGRDLGLVARDDGAHLAGDVGPGDELVVDPLRQGAGPRRDGPGEGHEADDGGHGLVEVLHGRDVVRGRDAEVRDDARQGQADDARAEGDGRVERVHVAVPVLDRDQAVPRRQLDGQARLARVAEVVEAAADYGGVALPEEVGRTERLRQSLDVVGLGRGDVGLGPSRKELVEVELRPGVGGQGLGRARGRAGGGQRRRPVISSTEDGGGGGRRRCRCRHLGDYGSRRDMVQGGHCREEGRGAHTGLMWYV</sequence>
<feature type="region of interest" description="Disordered" evidence="1">
    <location>
        <begin position="202"/>
        <end position="221"/>
    </location>
</feature>
<organism evidence="2 3">
    <name type="scientific">Apiospora hydei</name>
    <dbReference type="NCBI Taxonomy" id="1337664"/>
    <lineage>
        <taxon>Eukaryota</taxon>
        <taxon>Fungi</taxon>
        <taxon>Dikarya</taxon>
        <taxon>Ascomycota</taxon>
        <taxon>Pezizomycotina</taxon>
        <taxon>Sordariomycetes</taxon>
        <taxon>Xylariomycetidae</taxon>
        <taxon>Amphisphaeriales</taxon>
        <taxon>Apiosporaceae</taxon>
        <taxon>Apiospora</taxon>
    </lineage>
</organism>
<evidence type="ECO:0000313" key="3">
    <source>
        <dbReference type="Proteomes" id="UP001433268"/>
    </source>
</evidence>
<feature type="compositionally biased region" description="Basic and acidic residues" evidence="1">
    <location>
        <begin position="168"/>
        <end position="183"/>
    </location>
</feature>
<dbReference type="EMBL" id="JAQQWN010000007">
    <property type="protein sequence ID" value="KAK8075487.1"/>
    <property type="molecule type" value="Genomic_DNA"/>
</dbReference>
<evidence type="ECO:0000313" key="2">
    <source>
        <dbReference type="EMBL" id="KAK8075487.1"/>
    </source>
</evidence>
<evidence type="ECO:0000256" key="1">
    <source>
        <dbReference type="SAM" id="MobiDB-lite"/>
    </source>
</evidence>
<dbReference type="GeneID" id="92047525"/>
<dbReference type="RefSeq" id="XP_066666427.1">
    <property type="nucleotide sequence ID" value="XM_066814465.1"/>
</dbReference>
<proteinExistence type="predicted"/>
<comment type="caution">
    <text evidence="2">The sequence shown here is derived from an EMBL/GenBank/DDBJ whole genome shotgun (WGS) entry which is preliminary data.</text>
</comment>
<dbReference type="Proteomes" id="UP001433268">
    <property type="component" value="Unassembled WGS sequence"/>
</dbReference>